<protein>
    <recommendedName>
        <fullName evidence="4">Lipoprotein</fullName>
    </recommendedName>
</protein>
<reference evidence="2 3" key="1">
    <citation type="submission" date="2018-06" db="EMBL/GenBank/DDBJ databases">
        <authorList>
            <consortium name="Pathogen Informatics"/>
            <person name="Doyle S."/>
        </authorList>
    </citation>
    <scope>NUCLEOTIDE SEQUENCE [LARGE SCALE GENOMIC DNA]</scope>
    <source>
        <strain evidence="2 3">NCTC10717</strain>
    </source>
</reference>
<keyword evidence="3" id="KW-1185">Reference proteome</keyword>
<dbReference type="AlphaFoldDB" id="A0A380MKC8"/>
<organism evidence="2 3">
    <name type="scientific">Suttonella indologenes</name>
    <dbReference type="NCBI Taxonomy" id="13276"/>
    <lineage>
        <taxon>Bacteria</taxon>
        <taxon>Pseudomonadati</taxon>
        <taxon>Pseudomonadota</taxon>
        <taxon>Gammaproteobacteria</taxon>
        <taxon>Cardiobacteriales</taxon>
        <taxon>Cardiobacteriaceae</taxon>
        <taxon>Suttonella</taxon>
    </lineage>
</organism>
<keyword evidence="1" id="KW-0732">Signal</keyword>
<accession>A0A380MKC8</accession>
<evidence type="ECO:0000313" key="2">
    <source>
        <dbReference type="EMBL" id="SUO90287.1"/>
    </source>
</evidence>
<dbReference type="Proteomes" id="UP000254575">
    <property type="component" value="Unassembled WGS sequence"/>
</dbReference>
<feature type="signal peptide" evidence="1">
    <location>
        <begin position="1"/>
        <end position="21"/>
    </location>
</feature>
<dbReference type="EMBL" id="UHIA01000002">
    <property type="protein sequence ID" value="SUO90287.1"/>
    <property type="molecule type" value="Genomic_DNA"/>
</dbReference>
<proteinExistence type="predicted"/>
<evidence type="ECO:0000256" key="1">
    <source>
        <dbReference type="SAM" id="SignalP"/>
    </source>
</evidence>
<evidence type="ECO:0000313" key="3">
    <source>
        <dbReference type="Proteomes" id="UP000254575"/>
    </source>
</evidence>
<feature type="chain" id="PRO_5016837869" description="Lipoprotein" evidence="1">
    <location>
        <begin position="22"/>
        <end position="65"/>
    </location>
</feature>
<name>A0A380MKC8_9GAMM</name>
<evidence type="ECO:0008006" key="4">
    <source>
        <dbReference type="Google" id="ProtNLM"/>
    </source>
</evidence>
<gene>
    <name evidence="2" type="ORF">NCTC10717_00074</name>
</gene>
<sequence>MKRSLCLLGSLILLNACTVLNQPGNPSRDCNWRERDLTVSWNNRTYWCIPDTVKTKPRVTYEAKK</sequence>